<dbReference type="GO" id="GO:0005886">
    <property type="term" value="C:plasma membrane"/>
    <property type="evidence" value="ECO:0007669"/>
    <property type="project" value="UniProtKB-SubCell"/>
</dbReference>
<evidence type="ECO:0000256" key="5">
    <source>
        <dbReference type="ARBA" id="ARBA00023136"/>
    </source>
</evidence>
<keyword evidence="3 6" id="KW-0812">Transmembrane</keyword>
<feature type="transmembrane region" description="Helical" evidence="6">
    <location>
        <begin position="125"/>
        <end position="146"/>
    </location>
</feature>
<evidence type="ECO:0000256" key="3">
    <source>
        <dbReference type="ARBA" id="ARBA00022692"/>
    </source>
</evidence>
<evidence type="ECO:0000313" key="9">
    <source>
        <dbReference type="Proteomes" id="UP000182135"/>
    </source>
</evidence>
<keyword evidence="2" id="KW-1003">Cell membrane</keyword>
<dbReference type="AlphaFoldDB" id="A0A1I2MS45"/>
<evidence type="ECO:0000256" key="6">
    <source>
        <dbReference type="SAM" id="Phobius"/>
    </source>
</evidence>
<evidence type="ECO:0000259" key="7">
    <source>
        <dbReference type="Pfam" id="PF11728"/>
    </source>
</evidence>
<dbReference type="eggNOG" id="COG4129">
    <property type="taxonomic scope" value="Bacteria"/>
</dbReference>
<dbReference type="InterPro" id="IPR010343">
    <property type="entry name" value="ArAE_1"/>
</dbReference>
<dbReference type="PANTHER" id="PTHR40064">
    <property type="entry name" value="MEMBRANE PROTEIN-RELATED"/>
    <property type="match status" value="1"/>
</dbReference>
<sequence length="324" mass="37644">MNTQFKEFFQSKTVKMALSATIAIFIANKIGLQFGVTAGVIAILSILNTKKEAIKVGVKRIFSCTIAILLSGALYIALGNSTIIFGLFLLIFIPITKKLNLEEGITIGAVLSTHLLISNNINFQWVINEFILSIIGIGVALIFNLYTPSLEEEFLRNKEIIEDKYKSILSEMALRLLMDFELQTEQVDIEKVEKLILDTREIAYKINNNYLFKNDCYYINYMDMRIMQLDTIRRMKNHFERLNMKYEQAVILSEFTLNVSVNVHEKNDCIKLIEELQILREEYKKMELPKTREEFENRATLFQFLNDLEDLLTIKKEFKKNNCK</sequence>
<organism evidence="8 9">
    <name type="scientific">Clostridium cadaveris</name>
    <dbReference type="NCBI Taxonomy" id="1529"/>
    <lineage>
        <taxon>Bacteria</taxon>
        <taxon>Bacillati</taxon>
        <taxon>Bacillota</taxon>
        <taxon>Clostridia</taxon>
        <taxon>Eubacteriales</taxon>
        <taxon>Clostridiaceae</taxon>
        <taxon>Clostridium</taxon>
    </lineage>
</organism>
<evidence type="ECO:0000313" key="8">
    <source>
        <dbReference type="EMBL" id="SFF92317.1"/>
    </source>
</evidence>
<evidence type="ECO:0000256" key="4">
    <source>
        <dbReference type="ARBA" id="ARBA00022989"/>
    </source>
</evidence>
<accession>A0A1I2MS45</accession>
<dbReference type="PANTHER" id="PTHR40064:SF1">
    <property type="entry name" value="MEMBRANE PROTEIN"/>
    <property type="match status" value="1"/>
</dbReference>
<feature type="transmembrane region" description="Helical" evidence="6">
    <location>
        <begin position="68"/>
        <end position="93"/>
    </location>
</feature>
<gene>
    <name evidence="8" type="ORF">SAMN04487885_11587</name>
</gene>
<dbReference type="EMBL" id="FOOE01000015">
    <property type="protein sequence ID" value="SFF92317.1"/>
    <property type="molecule type" value="Genomic_DNA"/>
</dbReference>
<reference evidence="8 9" key="1">
    <citation type="submission" date="2016-10" db="EMBL/GenBank/DDBJ databases">
        <authorList>
            <person name="de Groot N.N."/>
        </authorList>
    </citation>
    <scope>NUCLEOTIDE SEQUENCE [LARGE SCALE GENOMIC DNA]</scope>
    <source>
        <strain evidence="8 9">NLAE-zl-G419</strain>
    </source>
</reference>
<dbReference type="InterPro" id="IPR052984">
    <property type="entry name" value="UPF0421"/>
</dbReference>
<dbReference type="OrthoDB" id="357521at2"/>
<dbReference type="Gene3D" id="1.20.120.940">
    <property type="entry name" value="Putative aromatic acid exporter, C-terminal domain"/>
    <property type="match status" value="1"/>
</dbReference>
<dbReference type="Pfam" id="PF06081">
    <property type="entry name" value="ArAE_1"/>
    <property type="match status" value="1"/>
</dbReference>
<dbReference type="RefSeq" id="WP_027638851.1">
    <property type="nucleotide sequence ID" value="NZ_BAAACD010000038.1"/>
</dbReference>
<protein>
    <submittedName>
        <fullName evidence="8">Uncharacterized membrane protein YgaE, UPF0421/DUF939 family</fullName>
    </submittedName>
</protein>
<dbReference type="Pfam" id="PF11728">
    <property type="entry name" value="ArAE_1_C"/>
    <property type="match status" value="1"/>
</dbReference>
<dbReference type="STRING" id="1529.SAMN04487885_11587"/>
<keyword evidence="4 6" id="KW-1133">Transmembrane helix</keyword>
<feature type="domain" description="Putative aromatic acid exporter C-terminal" evidence="7">
    <location>
        <begin position="152"/>
        <end position="316"/>
    </location>
</feature>
<dbReference type="InterPro" id="IPR021062">
    <property type="entry name" value="ArAE_1_C"/>
</dbReference>
<feature type="transmembrane region" description="Helical" evidence="6">
    <location>
        <begin position="20"/>
        <end position="47"/>
    </location>
</feature>
<name>A0A1I2MS45_9CLOT</name>
<keyword evidence="5 6" id="KW-0472">Membrane</keyword>
<evidence type="ECO:0000256" key="1">
    <source>
        <dbReference type="ARBA" id="ARBA00004651"/>
    </source>
</evidence>
<dbReference type="InterPro" id="IPR038323">
    <property type="entry name" value="ArAE_1_C_sf"/>
</dbReference>
<comment type="subcellular location">
    <subcellularLocation>
        <location evidence="1">Cell membrane</location>
        <topology evidence="1">Multi-pass membrane protein</topology>
    </subcellularLocation>
</comment>
<dbReference type="Proteomes" id="UP000182135">
    <property type="component" value="Unassembled WGS sequence"/>
</dbReference>
<proteinExistence type="predicted"/>
<keyword evidence="9" id="KW-1185">Reference proteome</keyword>
<evidence type="ECO:0000256" key="2">
    <source>
        <dbReference type="ARBA" id="ARBA00022475"/>
    </source>
</evidence>